<name>A0A9P6QBJ1_9FUNG</name>
<dbReference type="OrthoDB" id="2280212at2759"/>
<accession>A0A9P6QBJ1</accession>
<dbReference type="EMBL" id="JAAAJA010000056">
    <property type="protein sequence ID" value="KAG0264169.1"/>
    <property type="molecule type" value="Genomic_DNA"/>
</dbReference>
<gene>
    <name evidence="1" type="ORF">BG011_007323</name>
</gene>
<sequence>MTNYALLECNMHYDFLSYIKFCEDSHDGYVGRALYLDDSVSKALRFFQETIFTSTAVKYVLPGIDTRSVVSAKPEEASPEQNADLAQHDGKGRKMIEISIGVENINMARRAMVRIHHLQQERNEVRIPGPAAMKELDSLTKHHQEILFEQSLQSSQIRSADCALRDSISDILTSQIVFAPSSRALTSGLSSDLPSN</sequence>
<evidence type="ECO:0000313" key="1">
    <source>
        <dbReference type="EMBL" id="KAG0264169.1"/>
    </source>
</evidence>
<keyword evidence="2" id="KW-1185">Reference proteome</keyword>
<dbReference type="Proteomes" id="UP000726737">
    <property type="component" value="Unassembled WGS sequence"/>
</dbReference>
<dbReference type="AlphaFoldDB" id="A0A9P6QBJ1"/>
<organism evidence="1 2">
    <name type="scientific">Mortierella polycephala</name>
    <dbReference type="NCBI Taxonomy" id="41804"/>
    <lineage>
        <taxon>Eukaryota</taxon>
        <taxon>Fungi</taxon>
        <taxon>Fungi incertae sedis</taxon>
        <taxon>Mucoromycota</taxon>
        <taxon>Mortierellomycotina</taxon>
        <taxon>Mortierellomycetes</taxon>
        <taxon>Mortierellales</taxon>
        <taxon>Mortierellaceae</taxon>
        <taxon>Mortierella</taxon>
    </lineage>
</organism>
<comment type="caution">
    <text evidence="1">The sequence shown here is derived from an EMBL/GenBank/DDBJ whole genome shotgun (WGS) entry which is preliminary data.</text>
</comment>
<evidence type="ECO:0000313" key="2">
    <source>
        <dbReference type="Proteomes" id="UP000726737"/>
    </source>
</evidence>
<reference evidence="1" key="1">
    <citation type="journal article" date="2020" name="Fungal Divers.">
        <title>Resolving the Mortierellaceae phylogeny through synthesis of multi-gene phylogenetics and phylogenomics.</title>
        <authorList>
            <person name="Vandepol N."/>
            <person name="Liber J."/>
            <person name="Desiro A."/>
            <person name="Na H."/>
            <person name="Kennedy M."/>
            <person name="Barry K."/>
            <person name="Grigoriev I.V."/>
            <person name="Miller A.N."/>
            <person name="O'Donnell K."/>
            <person name="Stajich J.E."/>
            <person name="Bonito G."/>
        </authorList>
    </citation>
    <scope>NUCLEOTIDE SEQUENCE</scope>
    <source>
        <strain evidence="1">KOD948</strain>
    </source>
</reference>
<proteinExistence type="predicted"/>
<protein>
    <submittedName>
        <fullName evidence="1">Uncharacterized protein</fullName>
    </submittedName>
</protein>